<evidence type="ECO:0000313" key="2">
    <source>
        <dbReference type="Proteomes" id="UP001732700"/>
    </source>
</evidence>
<dbReference type="EnsemblPlants" id="AVESA.00010b.r2.4AG0620110.1">
    <property type="protein sequence ID" value="AVESA.00010b.r2.4AG0620110.1.CDS"/>
    <property type="gene ID" value="AVESA.00010b.r2.4AG0620110"/>
</dbReference>
<proteinExistence type="predicted"/>
<reference evidence="1" key="1">
    <citation type="submission" date="2021-05" db="EMBL/GenBank/DDBJ databases">
        <authorList>
            <person name="Scholz U."/>
            <person name="Mascher M."/>
            <person name="Fiebig A."/>
        </authorList>
    </citation>
    <scope>NUCLEOTIDE SEQUENCE [LARGE SCALE GENOMIC DNA]</scope>
</reference>
<protein>
    <submittedName>
        <fullName evidence="1">Uncharacterized protein</fullName>
    </submittedName>
</protein>
<evidence type="ECO:0000313" key="1">
    <source>
        <dbReference type="EnsemblPlants" id="AVESA.00010b.r2.4AG0620110.1.CDS"/>
    </source>
</evidence>
<sequence>MPPRRGRIWIQPEQPKQLTAIFRNLMDLALWYIFPECDLSWTLFILQAAPALRKLILNRARHSCAKTSEHSAEKTNVVWEPSKDLKHLNLRSLVMTGFEEEDKVAKYIRLVMERAIGLKIIMLRGDNCKACNAIDCESTRSQVDEACRQRVRGVLTHGSSSSVKIVIC</sequence>
<dbReference type="Proteomes" id="UP001732700">
    <property type="component" value="Chromosome 4A"/>
</dbReference>
<organism evidence="1 2">
    <name type="scientific">Avena sativa</name>
    <name type="common">Oat</name>
    <dbReference type="NCBI Taxonomy" id="4498"/>
    <lineage>
        <taxon>Eukaryota</taxon>
        <taxon>Viridiplantae</taxon>
        <taxon>Streptophyta</taxon>
        <taxon>Embryophyta</taxon>
        <taxon>Tracheophyta</taxon>
        <taxon>Spermatophyta</taxon>
        <taxon>Magnoliopsida</taxon>
        <taxon>Liliopsida</taxon>
        <taxon>Poales</taxon>
        <taxon>Poaceae</taxon>
        <taxon>BOP clade</taxon>
        <taxon>Pooideae</taxon>
        <taxon>Poodae</taxon>
        <taxon>Poeae</taxon>
        <taxon>Poeae Chloroplast Group 1 (Aveneae type)</taxon>
        <taxon>Aveninae</taxon>
        <taxon>Avena</taxon>
    </lineage>
</organism>
<keyword evidence="2" id="KW-1185">Reference proteome</keyword>
<reference evidence="1" key="2">
    <citation type="submission" date="2025-09" db="UniProtKB">
        <authorList>
            <consortium name="EnsemblPlants"/>
        </authorList>
    </citation>
    <scope>IDENTIFICATION</scope>
</reference>
<accession>A0ACD5WEG9</accession>
<name>A0ACD5WEG9_AVESA</name>